<sequence>MDYAVRYGEHGTAVDNDQPAGWVQEWVDDLKMETFLDLRVHWAVLHSKIMLTKLTLTLTLILMKLKDVHHEFNALISLKVIYLLAKDAAASESDYQYVLRRDDISHSWIATVNQLLVACIKWKKLGTAPLSGFAMLREMTDADSASAIHQFVTELVLDTTRFLVQMIAQRSTSRRSTRRSTVIHFFVSHLWRVKRLHHC</sequence>
<protein>
    <submittedName>
        <fullName evidence="1">Uncharacterized protein</fullName>
    </submittedName>
</protein>
<dbReference type="AlphaFoldDB" id="A0A0S4JIR1"/>
<proteinExistence type="predicted"/>
<evidence type="ECO:0000313" key="2">
    <source>
        <dbReference type="Proteomes" id="UP000051952"/>
    </source>
</evidence>
<gene>
    <name evidence="1" type="ORF">BSAL_20335</name>
</gene>
<dbReference type="EMBL" id="CYKH01001718">
    <property type="protein sequence ID" value="CUG89299.1"/>
    <property type="molecule type" value="Genomic_DNA"/>
</dbReference>
<accession>A0A0S4JIR1</accession>
<name>A0A0S4JIR1_BODSA</name>
<dbReference type="Proteomes" id="UP000051952">
    <property type="component" value="Unassembled WGS sequence"/>
</dbReference>
<dbReference type="VEuPathDB" id="TriTrypDB:BSAL_20335"/>
<reference evidence="2" key="1">
    <citation type="submission" date="2015-09" db="EMBL/GenBank/DDBJ databases">
        <authorList>
            <consortium name="Pathogen Informatics"/>
        </authorList>
    </citation>
    <scope>NUCLEOTIDE SEQUENCE [LARGE SCALE GENOMIC DNA]</scope>
    <source>
        <strain evidence="2">Lake Konstanz</strain>
    </source>
</reference>
<organism evidence="1 2">
    <name type="scientific">Bodo saltans</name>
    <name type="common">Flagellated protozoan</name>
    <dbReference type="NCBI Taxonomy" id="75058"/>
    <lineage>
        <taxon>Eukaryota</taxon>
        <taxon>Discoba</taxon>
        <taxon>Euglenozoa</taxon>
        <taxon>Kinetoplastea</taxon>
        <taxon>Metakinetoplastina</taxon>
        <taxon>Eubodonida</taxon>
        <taxon>Bodonidae</taxon>
        <taxon>Bodo</taxon>
    </lineage>
</organism>
<evidence type="ECO:0000313" key="1">
    <source>
        <dbReference type="EMBL" id="CUG89299.1"/>
    </source>
</evidence>
<keyword evidence="2" id="KW-1185">Reference proteome</keyword>